<keyword evidence="6 9" id="KW-0456">Lyase</keyword>
<comment type="caution">
    <text evidence="9">The sequence shown here is derived from an EMBL/GenBank/DDBJ whole genome shotgun (WGS) entry which is preliminary data.</text>
</comment>
<dbReference type="GO" id="GO:0018826">
    <property type="term" value="F:methionine gamma-lyase activity"/>
    <property type="evidence" value="ECO:0007669"/>
    <property type="project" value="UniProtKB-EC"/>
</dbReference>
<dbReference type="InterPro" id="IPR054542">
    <property type="entry name" value="Cys_met_metab_PP"/>
</dbReference>
<comment type="similarity">
    <text evidence="2">Belongs to the trans-sulfuration enzymes family. L-methionine gamma-lyase subfamily.</text>
</comment>
<keyword evidence="5 8" id="KW-0663">Pyridoxal phosphate</keyword>
<evidence type="ECO:0000256" key="7">
    <source>
        <dbReference type="ARBA" id="ARBA00049180"/>
    </source>
</evidence>
<evidence type="ECO:0000256" key="2">
    <source>
        <dbReference type="ARBA" id="ARBA00008667"/>
    </source>
</evidence>
<dbReference type="PROSITE" id="PS00868">
    <property type="entry name" value="CYS_MET_METAB_PP"/>
    <property type="match status" value="1"/>
</dbReference>
<protein>
    <recommendedName>
        <fullName evidence="4">L-methionine gamma-lyase</fullName>
        <ecNumber evidence="3">4.4.1.11</ecNumber>
    </recommendedName>
</protein>
<evidence type="ECO:0000256" key="6">
    <source>
        <dbReference type="ARBA" id="ARBA00023239"/>
    </source>
</evidence>
<dbReference type="InterPro" id="IPR006237">
    <property type="entry name" value="L-Met_gamma_lys"/>
</dbReference>
<evidence type="ECO:0000256" key="3">
    <source>
        <dbReference type="ARBA" id="ARBA00012222"/>
    </source>
</evidence>
<name>A0ABU9XG21_9BACI</name>
<dbReference type="InterPro" id="IPR015422">
    <property type="entry name" value="PyrdxlP-dep_Trfase_small"/>
</dbReference>
<accession>A0ABU9XG21</accession>
<dbReference type="SUPFAM" id="SSF53383">
    <property type="entry name" value="PLP-dependent transferases"/>
    <property type="match status" value="1"/>
</dbReference>
<gene>
    <name evidence="9" type="primary">megL</name>
    <name evidence="9" type="ORF">ABC228_08405</name>
</gene>
<evidence type="ECO:0000313" key="9">
    <source>
        <dbReference type="EMBL" id="MEN2767207.1"/>
    </source>
</evidence>
<proteinExistence type="inferred from homology"/>
<dbReference type="CDD" id="cd00614">
    <property type="entry name" value="CGS_like"/>
    <property type="match status" value="1"/>
</dbReference>
<comment type="catalytic activity">
    <reaction evidence="7">
        <text>L-methionine + H2O = methanethiol + 2-oxobutanoate + NH4(+)</text>
        <dbReference type="Rhea" id="RHEA:23800"/>
        <dbReference type="ChEBI" id="CHEBI:15377"/>
        <dbReference type="ChEBI" id="CHEBI:16007"/>
        <dbReference type="ChEBI" id="CHEBI:16763"/>
        <dbReference type="ChEBI" id="CHEBI:28938"/>
        <dbReference type="ChEBI" id="CHEBI:57844"/>
        <dbReference type="EC" id="4.4.1.11"/>
    </reaction>
</comment>
<evidence type="ECO:0000256" key="1">
    <source>
        <dbReference type="ARBA" id="ARBA00001933"/>
    </source>
</evidence>
<dbReference type="InterPro" id="IPR015421">
    <property type="entry name" value="PyrdxlP-dep_Trfase_major"/>
</dbReference>
<dbReference type="Proteomes" id="UP001444625">
    <property type="component" value="Unassembled WGS sequence"/>
</dbReference>
<comment type="cofactor">
    <cofactor evidence="1 8">
        <name>pyridoxal 5'-phosphate</name>
        <dbReference type="ChEBI" id="CHEBI:597326"/>
    </cofactor>
</comment>
<sequence>MKRNYKHMETAVIHEGYQSKDMLGSLSTPLFQTSTYTFDSAEQGERRFAGEEDGYIYSRLGNPTVAVLEERIAALENGERGLAFGSGMAAVSAILVALTKANDHILCSSGLYGCTYGLLKLMEEKYQITHDFSGMESKDEIRSKIKPETTCIYVETPINPTMKLIDLEMVAEVAKEHAIPVVVDNTFASPYLQNPLNLGCDVVIHSATKYIGGHGDVIAGLAVGKKDFLDGVAKTTLKDYGGVMSPFDAWLLIRGLKTLPVRLDRHCDNAEEIYKRLKAHPKVANVYYPNDEIHPDYAIMQKQMKRGGGVISFEIKGTKSDAQGFLNNLMFLKIAVSLGDAETLIEHPATMTHAVVPEASRHDMGITDQLIRLSVGLEAWQDIWADLEQALDTL</sequence>
<dbReference type="Gene3D" id="3.40.640.10">
    <property type="entry name" value="Type I PLP-dependent aspartate aminotransferase-like (Major domain)"/>
    <property type="match status" value="1"/>
</dbReference>
<dbReference type="NCBIfam" id="NF005263">
    <property type="entry name" value="PRK06767.1"/>
    <property type="match status" value="1"/>
</dbReference>
<dbReference type="EC" id="4.4.1.11" evidence="3"/>
<evidence type="ECO:0000313" key="10">
    <source>
        <dbReference type="Proteomes" id="UP001444625"/>
    </source>
</evidence>
<dbReference type="InterPro" id="IPR015424">
    <property type="entry name" value="PyrdxlP-dep_Trfase"/>
</dbReference>
<organism evidence="9 10">
    <name type="scientific">Ornithinibacillus xuwenensis</name>
    <dbReference type="NCBI Taxonomy" id="3144668"/>
    <lineage>
        <taxon>Bacteria</taxon>
        <taxon>Bacillati</taxon>
        <taxon>Bacillota</taxon>
        <taxon>Bacilli</taxon>
        <taxon>Bacillales</taxon>
        <taxon>Bacillaceae</taxon>
        <taxon>Ornithinibacillus</taxon>
    </lineage>
</organism>
<dbReference type="PANTHER" id="PTHR11808">
    <property type="entry name" value="TRANS-SULFURATION ENZYME FAMILY MEMBER"/>
    <property type="match status" value="1"/>
</dbReference>
<dbReference type="NCBIfam" id="TIGR01328">
    <property type="entry name" value="met_gam_lyase"/>
    <property type="match status" value="1"/>
</dbReference>
<dbReference type="RefSeq" id="WP_345824669.1">
    <property type="nucleotide sequence ID" value="NZ_JBDIML010000002.1"/>
</dbReference>
<keyword evidence="10" id="KW-1185">Reference proteome</keyword>
<dbReference type="InterPro" id="IPR000277">
    <property type="entry name" value="Cys/Met-Metab_PyrdxlP-dep_enz"/>
</dbReference>
<reference evidence="9 10" key="1">
    <citation type="submission" date="2024-05" db="EMBL/GenBank/DDBJ databases">
        <authorList>
            <person name="Haq I."/>
            <person name="Ullah Z."/>
            <person name="Ahmad R."/>
            <person name="Li M."/>
            <person name="Tong Y."/>
        </authorList>
    </citation>
    <scope>NUCLEOTIDE SEQUENCE [LARGE SCALE GENOMIC DNA]</scope>
    <source>
        <strain evidence="9 10">16A2E</strain>
    </source>
</reference>
<dbReference type="Pfam" id="PF01053">
    <property type="entry name" value="Cys_Met_Meta_PP"/>
    <property type="match status" value="1"/>
</dbReference>
<evidence type="ECO:0000256" key="4">
    <source>
        <dbReference type="ARBA" id="ARBA00019040"/>
    </source>
</evidence>
<dbReference type="PIRSF" id="PIRSF001434">
    <property type="entry name" value="CGS"/>
    <property type="match status" value="1"/>
</dbReference>
<evidence type="ECO:0000256" key="5">
    <source>
        <dbReference type="ARBA" id="ARBA00022898"/>
    </source>
</evidence>
<dbReference type="Gene3D" id="3.90.1150.10">
    <property type="entry name" value="Aspartate Aminotransferase, domain 1"/>
    <property type="match status" value="1"/>
</dbReference>
<dbReference type="PANTHER" id="PTHR11808:SF80">
    <property type="entry name" value="CYSTATHIONINE GAMMA-LYASE"/>
    <property type="match status" value="1"/>
</dbReference>
<dbReference type="EMBL" id="JBDIML010000002">
    <property type="protein sequence ID" value="MEN2767207.1"/>
    <property type="molecule type" value="Genomic_DNA"/>
</dbReference>
<evidence type="ECO:0000256" key="8">
    <source>
        <dbReference type="RuleBase" id="RU362118"/>
    </source>
</evidence>